<dbReference type="GO" id="GO:0005212">
    <property type="term" value="F:structural constituent of eye lens"/>
    <property type="evidence" value="ECO:0007669"/>
    <property type="project" value="UniProtKB-KW"/>
</dbReference>
<dbReference type="AlphaFoldDB" id="A0A4W4EWY7"/>
<evidence type="ECO:0000259" key="5">
    <source>
        <dbReference type="PROSITE" id="PS50915"/>
    </source>
</evidence>
<reference evidence="7" key="2">
    <citation type="journal article" date="2017" name="Sci. Adv.">
        <title>A tail of two voltages: Proteomic comparison of the three electric organs of the electric eel.</title>
        <authorList>
            <person name="Traeger L.L."/>
            <person name="Sabat G."/>
            <person name="Barrett-Wilt G.A."/>
            <person name="Wells G.B."/>
            <person name="Sussman M.R."/>
        </authorList>
    </citation>
    <scope>NUCLEOTIDE SEQUENCE [LARGE SCALE GENOMIC DNA]</scope>
</reference>
<evidence type="ECO:0000256" key="3">
    <source>
        <dbReference type="ARBA" id="ARBA00022613"/>
    </source>
</evidence>
<dbReference type="SMART" id="SM00247">
    <property type="entry name" value="XTALbg"/>
    <property type="match status" value="2"/>
</dbReference>
<dbReference type="GO" id="GO:0002088">
    <property type="term" value="P:lens development in camera-type eye"/>
    <property type="evidence" value="ECO:0007669"/>
    <property type="project" value="TreeGrafter"/>
</dbReference>
<dbReference type="PANTHER" id="PTHR11818:SF62">
    <property type="entry name" value="CRYGM2B PROTEIN-RELATED"/>
    <property type="match status" value="1"/>
</dbReference>
<reference evidence="6" key="5">
    <citation type="submission" date="2025-09" db="UniProtKB">
        <authorList>
            <consortium name="Ensembl"/>
        </authorList>
    </citation>
    <scope>IDENTIFICATION</scope>
</reference>
<dbReference type="SUPFAM" id="SSF49695">
    <property type="entry name" value="gamma-Crystallin-like"/>
    <property type="match status" value="1"/>
</dbReference>
<proteinExistence type="inferred from homology"/>
<comment type="similarity">
    <text evidence="2">Belongs to the beta/gamma-crystallin family.</text>
</comment>
<dbReference type="OMA" id="RNFTNMG"/>
<dbReference type="Proteomes" id="UP000314983">
    <property type="component" value="Chromosome 16"/>
</dbReference>
<dbReference type="InterPro" id="IPR011024">
    <property type="entry name" value="G_crystallin-like"/>
</dbReference>
<dbReference type="InterPro" id="IPR001064">
    <property type="entry name" value="Beta/gamma_crystallin"/>
</dbReference>
<dbReference type="Ensembl" id="ENSEEET00000016841.2">
    <property type="protein sequence ID" value="ENSEEEP00000016649.2"/>
    <property type="gene ID" value="ENSEEEG00000008245.2"/>
</dbReference>
<feature type="domain" description="Beta/gamma crystallin 'Greek key'" evidence="5">
    <location>
        <begin position="140"/>
        <end position="179"/>
    </location>
</feature>
<keyword evidence="4" id="KW-0677">Repeat</keyword>
<protein>
    <recommendedName>
        <fullName evidence="5">Beta/gamma crystallin 'Greek key' domain-containing protein</fullName>
    </recommendedName>
</protein>
<accession>A0A4W4EWY7</accession>
<dbReference type="PROSITE" id="PS50915">
    <property type="entry name" value="CRYSTALLIN_BETA_GAMMA"/>
    <property type="match status" value="2"/>
</dbReference>
<dbReference type="FunFam" id="2.60.20.10:FF:000003">
    <property type="entry name" value="Crystallin gamma S"/>
    <property type="match status" value="1"/>
</dbReference>
<comment type="function">
    <text evidence="1">Crystallins are the dominant structural components of the vertebrate eye lens.</text>
</comment>
<evidence type="ECO:0000256" key="4">
    <source>
        <dbReference type="ARBA" id="ARBA00022737"/>
    </source>
</evidence>
<evidence type="ECO:0000313" key="6">
    <source>
        <dbReference type="Ensembl" id="ENSEEEP00000016649.2"/>
    </source>
</evidence>
<reference evidence="7" key="1">
    <citation type="journal article" date="2014" name="Science">
        <title>Nonhuman genetics. Genomic basis for the convergent evolution of electric organs.</title>
        <authorList>
            <person name="Gallant J.R."/>
            <person name="Traeger L.L."/>
            <person name="Volkening J.D."/>
            <person name="Moffett H."/>
            <person name="Chen P.H."/>
            <person name="Novina C.D."/>
            <person name="Phillips G.N.Jr."/>
            <person name="Anand R."/>
            <person name="Wells G.B."/>
            <person name="Pinch M."/>
            <person name="Guth R."/>
            <person name="Unguez G.A."/>
            <person name="Albert J.S."/>
            <person name="Zakon H.H."/>
            <person name="Samanta M.P."/>
            <person name="Sussman M.R."/>
        </authorList>
    </citation>
    <scope>NUCLEOTIDE SEQUENCE [LARGE SCALE GENOMIC DNA]</scope>
</reference>
<dbReference type="InterPro" id="IPR050252">
    <property type="entry name" value="Beta/Gamma-Crystallin"/>
</dbReference>
<dbReference type="GeneTree" id="ENSGT00940000163149"/>
<name>A0A4W4EWY7_ELEEL</name>
<sequence>RTSTGHSTYNVIFYEDRNFQGRSWECSGDSSDLSPYLSRCHSCRVERGCWMVYDRTNYTGNSYFMRRGDYADCVTVWGWDRSSFIRSCRMIPMSRGAHRIRVYDRENFTGQMMEVTDDCDSFMERHRWSGGCHSCHVVDGHWLMYEQPHYRGRTWYFRPGEHRSFRDCGGRFMSMRRIMDSWY</sequence>
<keyword evidence="3" id="KW-0273">Eye lens protein</keyword>
<reference evidence="6" key="3">
    <citation type="submission" date="2020-05" db="EMBL/GenBank/DDBJ databases">
        <title>Electrophorus electricus (electric eel) genome, fEleEle1, primary haplotype.</title>
        <authorList>
            <person name="Myers G."/>
            <person name="Meyer A."/>
            <person name="Fedrigo O."/>
            <person name="Formenti G."/>
            <person name="Rhie A."/>
            <person name="Tracey A."/>
            <person name="Sims Y."/>
            <person name="Jarvis E.D."/>
        </authorList>
    </citation>
    <scope>NUCLEOTIDE SEQUENCE [LARGE SCALE GENOMIC DNA]</scope>
</reference>
<dbReference type="FunFam" id="2.60.20.10:FF:000001">
    <property type="entry name" value="Crystallin gamma S"/>
    <property type="match status" value="1"/>
</dbReference>
<dbReference type="PRINTS" id="PR01367">
    <property type="entry name" value="BGCRYSTALLIN"/>
</dbReference>
<dbReference type="Pfam" id="PF00030">
    <property type="entry name" value="Crystall"/>
    <property type="match status" value="2"/>
</dbReference>
<feature type="domain" description="Beta/gamma crystallin 'Greek key'" evidence="5">
    <location>
        <begin position="48"/>
        <end position="92"/>
    </location>
</feature>
<reference evidence="6" key="4">
    <citation type="submission" date="2025-08" db="UniProtKB">
        <authorList>
            <consortium name="Ensembl"/>
        </authorList>
    </citation>
    <scope>IDENTIFICATION</scope>
</reference>
<dbReference type="Gene3D" id="2.60.20.10">
    <property type="entry name" value="Crystallins"/>
    <property type="match status" value="2"/>
</dbReference>
<dbReference type="PANTHER" id="PTHR11818">
    <property type="entry name" value="BETA/GAMMA CRYSTALLIN"/>
    <property type="match status" value="1"/>
</dbReference>
<organism evidence="6 7">
    <name type="scientific">Electrophorus electricus</name>
    <name type="common">Electric eel</name>
    <name type="synonym">Gymnotus electricus</name>
    <dbReference type="NCBI Taxonomy" id="8005"/>
    <lineage>
        <taxon>Eukaryota</taxon>
        <taxon>Metazoa</taxon>
        <taxon>Chordata</taxon>
        <taxon>Craniata</taxon>
        <taxon>Vertebrata</taxon>
        <taxon>Euteleostomi</taxon>
        <taxon>Actinopterygii</taxon>
        <taxon>Neopterygii</taxon>
        <taxon>Teleostei</taxon>
        <taxon>Ostariophysi</taxon>
        <taxon>Gymnotiformes</taxon>
        <taxon>Gymnotoidei</taxon>
        <taxon>Gymnotidae</taxon>
        <taxon>Electrophorus</taxon>
    </lineage>
</organism>
<evidence type="ECO:0000256" key="2">
    <source>
        <dbReference type="ARBA" id="ARBA00009646"/>
    </source>
</evidence>
<evidence type="ECO:0000313" key="7">
    <source>
        <dbReference type="Proteomes" id="UP000314983"/>
    </source>
</evidence>
<keyword evidence="7" id="KW-1185">Reference proteome</keyword>
<evidence type="ECO:0000256" key="1">
    <source>
        <dbReference type="ARBA" id="ARBA00003689"/>
    </source>
</evidence>
<dbReference type="GO" id="GO:0007601">
    <property type="term" value="P:visual perception"/>
    <property type="evidence" value="ECO:0007669"/>
    <property type="project" value="TreeGrafter"/>
</dbReference>